<dbReference type="CDD" id="cd01066">
    <property type="entry name" value="APP_MetAP"/>
    <property type="match status" value="1"/>
</dbReference>
<evidence type="ECO:0000313" key="3">
    <source>
        <dbReference type="EMBL" id="OPZ92330.1"/>
    </source>
</evidence>
<protein>
    <submittedName>
        <fullName evidence="3">Putative peptidase</fullName>
        <ecNumber evidence="3">3.4.-.-</ecNumber>
    </submittedName>
</protein>
<name>A0A1V5MHD6_UNCT6</name>
<dbReference type="InterPro" id="IPR000587">
    <property type="entry name" value="Creatinase_N"/>
</dbReference>
<comment type="caution">
    <text evidence="3">The sequence shown here is derived from an EMBL/GenBank/DDBJ whole genome shotgun (WGS) entry which is preliminary data.</text>
</comment>
<dbReference type="EMBL" id="MWAK01000108">
    <property type="protein sequence ID" value="OPZ92330.1"/>
    <property type="molecule type" value="Genomic_DNA"/>
</dbReference>
<proteinExistence type="predicted"/>
<organism evidence="3">
    <name type="scientific">candidate division TA06 bacterium ADurb.Bin417</name>
    <dbReference type="NCBI Taxonomy" id="1852828"/>
    <lineage>
        <taxon>Bacteria</taxon>
        <taxon>Bacteria division TA06</taxon>
    </lineage>
</organism>
<dbReference type="Gene3D" id="3.90.230.10">
    <property type="entry name" value="Creatinase/methionine aminopeptidase superfamily"/>
    <property type="match status" value="1"/>
</dbReference>
<feature type="domain" description="Peptidase M24" evidence="1">
    <location>
        <begin position="169"/>
        <end position="369"/>
    </location>
</feature>
<sequence length="388" mass="43987">MSKGISRTEFQERWRRLQAGLAKLDLDAALVHSNEADFANVRYLSDYWPIFESAGVFIPRQGEPVLLIGPESETFAASHSRIPGFRMLLEYRESAEPEYPTIPVSSFREVFREGMAGRKLKRLGIIGHSIFPAFIQDKLRKEFPGLELVKADQVIFDLRAVKSPAEIDLLRRGFRISERAVARVIAELAPGRTELEMVGTAQAAIYQGGGEYEAHPVYVLAGRHSTHAIGRPTHRRIRSGEVVQLNIGARVAGYSPSVGRPVFMGRITPEARRLFQQGLDLHRRTIELMKAGVAARSVVEKFYDYAGKLGCRQNLLYGPCHGLGLIEVERPWMEETSDYRLRERMTFQVDTFLYNRDFGLRWEDGVVVTRDGVEELSSRLQRIIQVRG</sequence>
<dbReference type="SUPFAM" id="SSF55920">
    <property type="entry name" value="Creatinase/aminopeptidase"/>
    <property type="match status" value="1"/>
</dbReference>
<dbReference type="EC" id="3.4.-.-" evidence="3"/>
<dbReference type="InterPro" id="IPR000994">
    <property type="entry name" value="Pept_M24"/>
</dbReference>
<dbReference type="SUPFAM" id="SSF53092">
    <property type="entry name" value="Creatinase/prolidase N-terminal domain"/>
    <property type="match status" value="1"/>
</dbReference>
<dbReference type="PANTHER" id="PTHR46112:SF2">
    <property type="entry name" value="XAA-PRO AMINOPEPTIDASE P-RELATED"/>
    <property type="match status" value="1"/>
</dbReference>
<dbReference type="Pfam" id="PF01321">
    <property type="entry name" value="Creatinase_N"/>
    <property type="match status" value="1"/>
</dbReference>
<gene>
    <name evidence="3" type="ORF">BWY73_00851</name>
</gene>
<dbReference type="PANTHER" id="PTHR46112">
    <property type="entry name" value="AMINOPEPTIDASE"/>
    <property type="match status" value="1"/>
</dbReference>
<reference evidence="3" key="1">
    <citation type="submission" date="2017-02" db="EMBL/GenBank/DDBJ databases">
        <title>Delving into the versatile metabolic prowess of the omnipresent phylum Bacteroidetes.</title>
        <authorList>
            <person name="Nobu M.K."/>
            <person name="Mei R."/>
            <person name="Narihiro T."/>
            <person name="Kuroda K."/>
            <person name="Liu W.-T."/>
        </authorList>
    </citation>
    <scope>NUCLEOTIDE SEQUENCE</scope>
    <source>
        <strain evidence="3">ADurb.Bin417</strain>
    </source>
</reference>
<dbReference type="AlphaFoldDB" id="A0A1V5MHD6"/>
<dbReference type="InterPro" id="IPR036005">
    <property type="entry name" value="Creatinase/aminopeptidase-like"/>
</dbReference>
<evidence type="ECO:0000259" key="1">
    <source>
        <dbReference type="Pfam" id="PF00557"/>
    </source>
</evidence>
<keyword evidence="3" id="KW-0378">Hydrolase</keyword>
<dbReference type="Pfam" id="PF00557">
    <property type="entry name" value="Peptidase_M24"/>
    <property type="match status" value="1"/>
</dbReference>
<dbReference type="InterPro" id="IPR050659">
    <property type="entry name" value="Peptidase_M24B"/>
</dbReference>
<evidence type="ECO:0000259" key="2">
    <source>
        <dbReference type="Pfam" id="PF01321"/>
    </source>
</evidence>
<dbReference type="InterPro" id="IPR029149">
    <property type="entry name" value="Creatin/AminoP/Spt16_N"/>
</dbReference>
<accession>A0A1V5MHD6</accession>
<dbReference type="Gene3D" id="3.40.350.10">
    <property type="entry name" value="Creatinase/prolidase N-terminal domain"/>
    <property type="match status" value="1"/>
</dbReference>
<feature type="domain" description="Creatinase N-terminal" evidence="2">
    <location>
        <begin position="13"/>
        <end position="161"/>
    </location>
</feature>
<dbReference type="Proteomes" id="UP000485484">
    <property type="component" value="Unassembled WGS sequence"/>
</dbReference>
<dbReference type="GO" id="GO:0016787">
    <property type="term" value="F:hydrolase activity"/>
    <property type="evidence" value="ECO:0007669"/>
    <property type="project" value="UniProtKB-KW"/>
</dbReference>